<evidence type="ECO:0000256" key="4">
    <source>
        <dbReference type="ARBA" id="ARBA00023163"/>
    </source>
</evidence>
<organism evidence="7 8">
    <name type="scientific">Mycoemilia scoparia</name>
    <dbReference type="NCBI Taxonomy" id="417184"/>
    <lineage>
        <taxon>Eukaryota</taxon>
        <taxon>Fungi</taxon>
        <taxon>Fungi incertae sedis</taxon>
        <taxon>Zoopagomycota</taxon>
        <taxon>Kickxellomycotina</taxon>
        <taxon>Kickxellomycetes</taxon>
        <taxon>Kickxellales</taxon>
        <taxon>Kickxellaceae</taxon>
        <taxon>Mycoemilia</taxon>
    </lineage>
</organism>
<dbReference type="Pfam" id="PF09748">
    <property type="entry name" value="Med10"/>
    <property type="match status" value="1"/>
</dbReference>
<name>A0A9W7ZXA0_9FUNG</name>
<evidence type="ECO:0000256" key="1">
    <source>
        <dbReference type="ARBA" id="ARBA00004123"/>
    </source>
</evidence>
<keyword evidence="8" id="KW-1185">Reference proteome</keyword>
<evidence type="ECO:0000256" key="2">
    <source>
        <dbReference type="ARBA" id="ARBA00005389"/>
    </source>
</evidence>
<accession>A0A9W7ZXA0</accession>
<evidence type="ECO:0000313" key="7">
    <source>
        <dbReference type="EMBL" id="KAJ1915083.1"/>
    </source>
</evidence>
<sequence>MRPSEPTRNPTQEDSRLKVESVIQDIIESLLEVGITAHDFQPESGGVLDGRINKLNDNYKKLLELKDAVDIDIPVDVLRQIESGKNPENFTKDFTEKIISERQFTNNKIQGLVDFKAELESELASIFTSVEEKAGNVGSK</sequence>
<keyword evidence="3 6" id="KW-0805">Transcription regulation</keyword>
<evidence type="ECO:0000256" key="6">
    <source>
        <dbReference type="RuleBase" id="RU364146"/>
    </source>
</evidence>
<dbReference type="OrthoDB" id="337270at2759"/>
<keyword evidence="5 6" id="KW-0539">Nucleus</keyword>
<dbReference type="EMBL" id="JANBPU010000164">
    <property type="protein sequence ID" value="KAJ1915083.1"/>
    <property type="molecule type" value="Genomic_DNA"/>
</dbReference>
<comment type="subcellular location">
    <subcellularLocation>
        <location evidence="1 6">Nucleus</location>
    </subcellularLocation>
</comment>
<comment type="subunit">
    <text evidence="6">Component of the Mediator complex.</text>
</comment>
<dbReference type="InterPro" id="IPR019145">
    <property type="entry name" value="Mediator_Med10"/>
</dbReference>
<comment type="function">
    <text evidence="6">Component of the Mediator complex, a coactivator involved in the regulated transcription of nearly all RNA polymerase II-dependent genes. Mediator functions as a bridge to convey information from gene-specific regulatory proteins to the basal RNA polymerase II transcription machinery. Mediator is recruited to promoters by direct interactions with regulatory proteins and serves as a scaffold for the assembly of a functional preinitiation complex with RNA polymerase II and the general transcription factors.</text>
</comment>
<keyword evidence="4 6" id="KW-0804">Transcription</keyword>
<evidence type="ECO:0000313" key="8">
    <source>
        <dbReference type="Proteomes" id="UP001150538"/>
    </source>
</evidence>
<gene>
    <name evidence="7" type="primary">NUT2</name>
    <name evidence="6" type="synonym">MED10</name>
    <name evidence="7" type="ORF">H4219_004511</name>
</gene>
<comment type="caution">
    <text evidence="7">The sequence shown here is derived from an EMBL/GenBank/DDBJ whole genome shotgun (WGS) entry which is preliminary data.</text>
</comment>
<dbReference type="GO" id="GO:0006357">
    <property type="term" value="P:regulation of transcription by RNA polymerase II"/>
    <property type="evidence" value="ECO:0007669"/>
    <property type="project" value="InterPro"/>
</dbReference>
<dbReference type="GO" id="GO:0003712">
    <property type="term" value="F:transcription coregulator activity"/>
    <property type="evidence" value="ECO:0007669"/>
    <property type="project" value="InterPro"/>
</dbReference>
<evidence type="ECO:0000256" key="5">
    <source>
        <dbReference type="ARBA" id="ARBA00023242"/>
    </source>
</evidence>
<evidence type="ECO:0000256" key="3">
    <source>
        <dbReference type="ARBA" id="ARBA00023015"/>
    </source>
</evidence>
<dbReference type="Proteomes" id="UP001150538">
    <property type="component" value="Unassembled WGS sequence"/>
</dbReference>
<dbReference type="GO" id="GO:0016592">
    <property type="term" value="C:mediator complex"/>
    <property type="evidence" value="ECO:0007669"/>
    <property type="project" value="InterPro"/>
</dbReference>
<comment type="similarity">
    <text evidence="2 6">Belongs to the Mediator complex subunit 10 family.</text>
</comment>
<dbReference type="AlphaFoldDB" id="A0A9W7ZXA0"/>
<protein>
    <recommendedName>
        <fullName evidence="6">Mediator of RNA polymerase II transcription subunit 10</fullName>
    </recommendedName>
    <alternativeName>
        <fullName evidence="6">Mediator complex subunit 10</fullName>
    </alternativeName>
</protein>
<reference evidence="7" key="1">
    <citation type="submission" date="2022-07" db="EMBL/GenBank/DDBJ databases">
        <title>Phylogenomic reconstructions and comparative analyses of Kickxellomycotina fungi.</title>
        <authorList>
            <person name="Reynolds N.K."/>
            <person name="Stajich J.E."/>
            <person name="Barry K."/>
            <person name="Grigoriev I.V."/>
            <person name="Crous P."/>
            <person name="Smith M.E."/>
        </authorList>
    </citation>
    <scope>NUCLEOTIDE SEQUENCE</scope>
    <source>
        <strain evidence="7">NBRC 100468</strain>
    </source>
</reference>
<proteinExistence type="inferred from homology"/>
<keyword evidence="6" id="KW-0010">Activator</keyword>